<gene>
    <name evidence="3" type="ORF">PtoMrB4_17020</name>
    <name evidence="2" type="ORF">WP8S17C03_38780</name>
</gene>
<evidence type="ECO:0000313" key="4">
    <source>
        <dbReference type="Proteomes" id="UP000501237"/>
    </source>
</evidence>
<evidence type="ECO:0000313" key="5">
    <source>
        <dbReference type="Proteomes" id="UP000515591"/>
    </source>
</evidence>
<reference evidence="3 4" key="2">
    <citation type="journal article" date="2020" name="Microbiol. Resour. Announc.">
        <title>Complete genome sequence of Pseudomonas otitidis strain MrB4, isolated from Lake Biwa in Japan.</title>
        <authorList>
            <person name="Miyazaki K."/>
            <person name="Hase E."/>
            <person name="Maruya T."/>
        </authorList>
    </citation>
    <scope>NUCLEOTIDE SEQUENCE [LARGE SCALE GENOMIC DNA]</scope>
    <source>
        <strain evidence="3 4">MrB4</strain>
    </source>
</reference>
<evidence type="ECO:0000256" key="1">
    <source>
        <dbReference type="SAM" id="SignalP"/>
    </source>
</evidence>
<dbReference type="RefSeq" id="WP_074968569.1">
    <property type="nucleotide sequence ID" value="NZ_AP022213.1"/>
</dbReference>
<reference evidence="2 5" key="1">
    <citation type="submission" date="2019-12" db="EMBL/GenBank/DDBJ databases">
        <title>complete genome sequences of Pseudomonas otitidis str. WP8-S17-CRE-03 isolated from wastewater treatment plant effluent.</title>
        <authorList>
            <person name="Sekizuka T."/>
            <person name="Itokawa K."/>
            <person name="Yatsu K."/>
            <person name="Inamine Y."/>
            <person name="Kuroda M."/>
        </authorList>
    </citation>
    <scope>NUCLEOTIDE SEQUENCE [LARGE SCALE GENOMIC DNA]</scope>
    <source>
        <strain evidence="2 5">WP8-S17-CRE-03</strain>
    </source>
</reference>
<dbReference type="Proteomes" id="UP000515591">
    <property type="component" value="Chromosome"/>
</dbReference>
<dbReference type="KEGG" id="poj:PtoMrB4_17020"/>
<name>A0A1I0TD51_9GAMM</name>
<sequence length="143" mass="15325">MTTLRTLALLGLLSLGSPLALADETQQIEHLMKHTWEKPGAPLDVGPVSTVEDYAIAGWTQGERGGRALLQRTAEGWRVVLCAGDSLLDSATLRDAGVPEARIGTLQGKAREAEARQPAARIRQFALFQGQVRVDAGHAHGTH</sequence>
<dbReference type="EMBL" id="AP022213">
    <property type="protein sequence ID" value="BBT17829.1"/>
    <property type="molecule type" value="Genomic_DNA"/>
</dbReference>
<accession>A0A1I0TD51</accession>
<organism evidence="3 4">
    <name type="scientific">Metapseudomonas otitidis</name>
    <dbReference type="NCBI Taxonomy" id="319939"/>
    <lineage>
        <taxon>Bacteria</taxon>
        <taxon>Pseudomonadati</taxon>
        <taxon>Pseudomonadota</taxon>
        <taxon>Gammaproteobacteria</taxon>
        <taxon>Pseudomonadales</taxon>
        <taxon>Pseudomonadaceae</taxon>
        <taxon>Metapseudomonas</taxon>
    </lineage>
</organism>
<dbReference type="NCBIfam" id="NF033672">
    <property type="entry name" value="mbn_chaper_assoc"/>
    <property type="match status" value="1"/>
</dbReference>
<feature type="signal peptide" evidence="1">
    <location>
        <begin position="1"/>
        <end position="22"/>
    </location>
</feature>
<evidence type="ECO:0000313" key="2">
    <source>
        <dbReference type="EMBL" id="BBT17829.1"/>
    </source>
</evidence>
<proteinExistence type="predicted"/>
<dbReference type="Proteomes" id="UP000501237">
    <property type="component" value="Chromosome"/>
</dbReference>
<dbReference type="STRING" id="319939.SAMN05216263_10432"/>
<dbReference type="GeneID" id="57396916"/>
<keyword evidence="1" id="KW-0732">Signal</keyword>
<protein>
    <recommendedName>
        <fullName evidence="6">Copper uptake system-associated protein</fullName>
    </recommendedName>
</protein>
<evidence type="ECO:0000313" key="3">
    <source>
        <dbReference type="EMBL" id="BCA27725.1"/>
    </source>
</evidence>
<dbReference type="AlphaFoldDB" id="A0A1I0TD51"/>
<evidence type="ECO:0008006" key="6">
    <source>
        <dbReference type="Google" id="ProtNLM"/>
    </source>
</evidence>
<dbReference type="EMBL" id="AP022642">
    <property type="protein sequence ID" value="BCA27725.1"/>
    <property type="molecule type" value="Genomic_DNA"/>
</dbReference>
<feature type="chain" id="PRO_5043145426" description="Copper uptake system-associated protein" evidence="1">
    <location>
        <begin position="23"/>
        <end position="143"/>
    </location>
</feature>